<evidence type="ECO:0000313" key="2">
    <source>
        <dbReference type="EMBL" id="KAF2151613.1"/>
    </source>
</evidence>
<gene>
    <name evidence="2" type="ORF">K461DRAFT_268763</name>
</gene>
<proteinExistence type="predicted"/>
<evidence type="ECO:0000313" key="3">
    <source>
        <dbReference type="Proteomes" id="UP000799439"/>
    </source>
</evidence>
<keyword evidence="3" id="KW-1185">Reference proteome</keyword>
<name>A0A9P4IX96_9PEZI</name>
<dbReference type="EMBL" id="ML996087">
    <property type="protein sequence ID" value="KAF2151613.1"/>
    <property type="molecule type" value="Genomic_DNA"/>
</dbReference>
<organism evidence="2 3">
    <name type="scientific">Myriangium duriaei CBS 260.36</name>
    <dbReference type="NCBI Taxonomy" id="1168546"/>
    <lineage>
        <taxon>Eukaryota</taxon>
        <taxon>Fungi</taxon>
        <taxon>Dikarya</taxon>
        <taxon>Ascomycota</taxon>
        <taxon>Pezizomycotina</taxon>
        <taxon>Dothideomycetes</taxon>
        <taxon>Dothideomycetidae</taxon>
        <taxon>Myriangiales</taxon>
        <taxon>Myriangiaceae</taxon>
        <taxon>Myriangium</taxon>
    </lineage>
</organism>
<comment type="caution">
    <text evidence="2">The sequence shown here is derived from an EMBL/GenBank/DDBJ whole genome shotgun (WGS) entry which is preliminary data.</text>
</comment>
<reference evidence="2" key="1">
    <citation type="journal article" date="2020" name="Stud. Mycol.">
        <title>101 Dothideomycetes genomes: a test case for predicting lifestyles and emergence of pathogens.</title>
        <authorList>
            <person name="Haridas S."/>
            <person name="Albert R."/>
            <person name="Binder M."/>
            <person name="Bloem J."/>
            <person name="Labutti K."/>
            <person name="Salamov A."/>
            <person name="Andreopoulos B."/>
            <person name="Baker S."/>
            <person name="Barry K."/>
            <person name="Bills G."/>
            <person name="Bluhm B."/>
            <person name="Cannon C."/>
            <person name="Castanera R."/>
            <person name="Culley D."/>
            <person name="Daum C."/>
            <person name="Ezra D."/>
            <person name="Gonzalez J."/>
            <person name="Henrissat B."/>
            <person name="Kuo A."/>
            <person name="Liang C."/>
            <person name="Lipzen A."/>
            <person name="Lutzoni F."/>
            <person name="Magnuson J."/>
            <person name="Mondo S."/>
            <person name="Nolan M."/>
            <person name="Ohm R."/>
            <person name="Pangilinan J."/>
            <person name="Park H.-J."/>
            <person name="Ramirez L."/>
            <person name="Alfaro M."/>
            <person name="Sun H."/>
            <person name="Tritt A."/>
            <person name="Yoshinaga Y."/>
            <person name="Zwiers L.-H."/>
            <person name="Turgeon B."/>
            <person name="Goodwin S."/>
            <person name="Spatafora J."/>
            <person name="Crous P."/>
            <person name="Grigoriev I."/>
        </authorList>
    </citation>
    <scope>NUCLEOTIDE SEQUENCE</scope>
    <source>
        <strain evidence="2">CBS 260.36</strain>
    </source>
</reference>
<dbReference type="AlphaFoldDB" id="A0A9P4IX96"/>
<sequence length="119" mass="13762">MFLRWTLTLSVILLLPQALSLTATFSVRFWSRNGLNYVLRTKTLPNSAGPMLEENLQEWSDRRYWAYKRSGVLRIENVEAVGSERAAHRELEDMICLVDRHLFDGGDRCSIVPGKSYKE</sequence>
<evidence type="ECO:0000256" key="1">
    <source>
        <dbReference type="SAM" id="SignalP"/>
    </source>
</evidence>
<feature type="chain" id="PRO_5040164422" evidence="1">
    <location>
        <begin position="25"/>
        <end position="119"/>
    </location>
</feature>
<protein>
    <submittedName>
        <fullName evidence="2">Uncharacterized protein</fullName>
    </submittedName>
</protein>
<dbReference type="Proteomes" id="UP000799439">
    <property type="component" value="Unassembled WGS sequence"/>
</dbReference>
<keyword evidence="1" id="KW-0732">Signal</keyword>
<accession>A0A9P4IX96</accession>
<feature type="signal peptide" evidence="1">
    <location>
        <begin position="1"/>
        <end position="24"/>
    </location>
</feature>